<dbReference type="EMBL" id="CAJVPQ010029351">
    <property type="protein sequence ID" value="CAG8774766.1"/>
    <property type="molecule type" value="Genomic_DNA"/>
</dbReference>
<dbReference type="AlphaFoldDB" id="A0A9N9NY79"/>
<name>A0A9N9NY79_9GLOM</name>
<organism evidence="1 2">
    <name type="scientific">Funneliformis caledonium</name>
    <dbReference type="NCBI Taxonomy" id="1117310"/>
    <lineage>
        <taxon>Eukaryota</taxon>
        <taxon>Fungi</taxon>
        <taxon>Fungi incertae sedis</taxon>
        <taxon>Mucoromycota</taxon>
        <taxon>Glomeromycotina</taxon>
        <taxon>Glomeromycetes</taxon>
        <taxon>Glomerales</taxon>
        <taxon>Glomeraceae</taxon>
        <taxon>Funneliformis</taxon>
    </lineage>
</organism>
<proteinExistence type="predicted"/>
<evidence type="ECO:0000313" key="1">
    <source>
        <dbReference type="EMBL" id="CAG8774766.1"/>
    </source>
</evidence>
<accession>A0A9N9NY79</accession>
<sequence length="58" mass="6689">MGFNEYYDANFNDNISLKQETILSNSERLSNVSRTSFDKNVNTNADTHIAKRLRYKGS</sequence>
<comment type="caution">
    <text evidence="1">The sequence shown here is derived from an EMBL/GenBank/DDBJ whole genome shotgun (WGS) entry which is preliminary data.</text>
</comment>
<keyword evidence="2" id="KW-1185">Reference proteome</keyword>
<evidence type="ECO:0000313" key="2">
    <source>
        <dbReference type="Proteomes" id="UP000789570"/>
    </source>
</evidence>
<gene>
    <name evidence="1" type="ORF">FCALED_LOCUS17757</name>
</gene>
<reference evidence="1" key="1">
    <citation type="submission" date="2021-06" db="EMBL/GenBank/DDBJ databases">
        <authorList>
            <person name="Kallberg Y."/>
            <person name="Tangrot J."/>
            <person name="Rosling A."/>
        </authorList>
    </citation>
    <scope>NUCLEOTIDE SEQUENCE</scope>
    <source>
        <strain evidence="1">UK204</strain>
    </source>
</reference>
<dbReference type="Proteomes" id="UP000789570">
    <property type="component" value="Unassembled WGS sequence"/>
</dbReference>
<protein>
    <submittedName>
        <fullName evidence="1">14093_t:CDS:1</fullName>
    </submittedName>
</protein>
<feature type="non-terminal residue" evidence="1">
    <location>
        <position position="58"/>
    </location>
</feature>